<proteinExistence type="predicted"/>
<dbReference type="Proteomes" id="UP000664417">
    <property type="component" value="Unassembled WGS sequence"/>
</dbReference>
<sequence length="299" mass="34560">MWTTLILYGVSYLTTNSTIFLFSSIFSAILVYSFFYLRFLFPKLDIKVRNPSELFAGRDGSFEIHLKSHNRRLPFGPLEITFVTDQDDVTFQTVVPSVPAHEEVVHTIHLTPKKRGRLKIIEVYLQSAVPFGLFARRQSLVLDQELLIFPEILDKVQRLPHSEEPRTGLEPQQSEDFQYLSPYQSGDDIRMIHWRKSATSQIPIVRRDFQKKERVDPRIFLADTCPHFEYAIKVMATWVVEDQGFDDWAVFAQHGLQQPTDQAQMLAILAEAEAVNPEQAGNLLSNTRRRVMRASELHP</sequence>
<reference evidence="2" key="1">
    <citation type="submission" date="2021-03" db="EMBL/GenBank/DDBJ databases">
        <authorList>
            <person name="Wang G."/>
        </authorList>
    </citation>
    <scope>NUCLEOTIDE SEQUENCE</scope>
    <source>
        <strain evidence="2">KCTC 12899</strain>
    </source>
</reference>
<keyword evidence="3" id="KW-1185">Reference proteome</keyword>
<dbReference type="EMBL" id="JAFREP010000013">
    <property type="protein sequence ID" value="MBO1319668.1"/>
    <property type="molecule type" value="Genomic_DNA"/>
</dbReference>
<dbReference type="RefSeq" id="WP_207859573.1">
    <property type="nucleotide sequence ID" value="NZ_JAFREP010000013.1"/>
</dbReference>
<keyword evidence="1" id="KW-0812">Transmembrane</keyword>
<keyword evidence="1" id="KW-0472">Membrane</keyword>
<gene>
    <name evidence="2" type="ORF">J3U88_14430</name>
</gene>
<evidence type="ECO:0000256" key="1">
    <source>
        <dbReference type="SAM" id="Phobius"/>
    </source>
</evidence>
<dbReference type="PANTHER" id="PTHR34351:SF1">
    <property type="entry name" value="SLR1927 PROTEIN"/>
    <property type="match status" value="1"/>
</dbReference>
<evidence type="ECO:0000313" key="2">
    <source>
        <dbReference type="EMBL" id="MBO1319668.1"/>
    </source>
</evidence>
<feature type="transmembrane region" description="Helical" evidence="1">
    <location>
        <begin position="20"/>
        <end position="41"/>
    </location>
</feature>
<dbReference type="PANTHER" id="PTHR34351">
    <property type="entry name" value="SLR1927 PROTEIN-RELATED"/>
    <property type="match status" value="1"/>
</dbReference>
<keyword evidence="1" id="KW-1133">Transmembrane helix</keyword>
<dbReference type="AlphaFoldDB" id="A0A8J7U2U1"/>
<protein>
    <submittedName>
        <fullName evidence="2">DUF58 domain-containing protein</fullName>
    </submittedName>
</protein>
<organism evidence="2 3">
    <name type="scientific">Acanthopleuribacter pedis</name>
    <dbReference type="NCBI Taxonomy" id="442870"/>
    <lineage>
        <taxon>Bacteria</taxon>
        <taxon>Pseudomonadati</taxon>
        <taxon>Acidobacteriota</taxon>
        <taxon>Holophagae</taxon>
        <taxon>Acanthopleuribacterales</taxon>
        <taxon>Acanthopleuribacteraceae</taxon>
        <taxon>Acanthopleuribacter</taxon>
    </lineage>
</organism>
<comment type="caution">
    <text evidence="2">The sequence shown here is derived from an EMBL/GenBank/DDBJ whole genome shotgun (WGS) entry which is preliminary data.</text>
</comment>
<evidence type="ECO:0000313" key="3">
    <source>
        <dbReference type="Proteomes" id="UP000664417"/>
    </source>
</evidence>
<name>A0A8J7U2U1_9BACT</name>
<accession>A0A8J7U2U1</accession>